<keyword evidence="1" id="KW-0812">Transmembrane</keyword>
<name>A0ABN7NU95_TIMPD</name>
<dbReference type="EMBL" id="CAJPIN010004118">
    <property type="protein sequence ID" value="CAG2056621.1"/>
    <property type="molecule type" value="Genomic_DNA"/>
</dbReference>
<organism evidence="2 3">
    <name type="scientific">Timema podura</name>
    <name type="common">Walking stick</name>
    <dbReference type="NCBI Taxonomy" id="61482"/>
    <lineage>
        <taxon>Eukaryota</taxon>
        <taxon>Metazoa</taxon>
        <taxon>Ecdysozoa</taxon>
        <taxon>Arthropoda</taxon>
        <taxon>Hexapoda</taxon>
        <taxon>Insecta</taxon>
        <taxon>Pterygota</taxon>
        <taxon>Neoptera</taxon>
        <taxon>Polyneoptera</taxon>
        <taxon>Phasmatodea</taxon>
        <taxon>Timematodea</taxon>
        <taxon>Timematoidea</taxon>
        <taxon>Timematidae</taxon>
        <taxon>Timema</taxon>
    </lineage>
</organism>
<protein>
    <submittedName>
        <fullName evidence="2">Uncharacterized protein</fullName>
    </submittedName>
</protein>
<keyword evidence="3" id="KW-1185">Reference proteome</keyword>
<dbReference type="Proteomes" id="UP001153148">
    <property type="component" value="Unassembled WGS sequence"/>
</dbReference>
<evidence type="ECO:0000313" key="3">
    <source>
        <dbReference type="Proteomes" id="UP001153148"/>
    </source>
</evidence>
<keyword evidence="1" id="KW-0472">Membrane</keyword>
<keyword evidence="1" id="KW-1133">Transmembrane helix</keyword>
<reference evidence="2" key="1">
    <citation type="submission" date="2021-03" db="EMBL/GenBank/DDBJ databases">
        <authorList>
            <person name="Tran Van P."/>
        </authorList>
    </citation>
    <scope>NUCLEOTIDE SEQUENCE</scope>
</reference>
<accession>A0ABN7NU95</accession>
<evidence type="ECO:0000256" key="1">
    <source>
        <dbReference type="SAM" id="Phobius"/>
    </source>
</evidence>
<evidence type="ECO:0000313" key="2">
    <source>
        <dbReference type="EMBL" id="CAG2056621.1"/>
    </source>
</evidence>
<sequence length="158" mass="17578">MVHSAVVWPGAEPQAITILSNSYMSIFFSTCTVLVCMDYVSAIRNKQDVRELLLGTKSGDELVTARGSSKVLHQSSKTHTTRDTEDSQKAYILVLDWLSLAKLYNLEEQDEEGLTLRDPTNISKGKGSYKSIADPHRWTHGLDVNIIYSGLPVMGIYV</sequence>
<proteinExistence type="predicted"/>
<comment type="caution">
    <text evidence="2">The sequence shown here is derived from an EMBL/GenBank/DDBJ whole genome shotgun (WGS) entry which is preliminary data.</text>
</comment>
<feature type="transmembrane region" description="Helical" evidence="1">
    <location>
        <begin position="22"/>
        <end position="40"/>
    </location>
</feature>
<gene>
    <name evidence="2" type="ORF">TPAB3V08_LOCUS3610</name>
</gene>